<dbReference type="PANTHER" id="PTHR43811:SF40">
    <property type="entry name" value="PEPTIDYLPROLYL ISOMERASE"/>
    <property type="match status" value="1"/>
</dbReference>
<comment type="catalytic activity">
    <reaction evidence="1 5">
        <text>[protein]-peptidylproline (omega=180) = [protein]-peptidylproline (omega=0)</text>
        <dbReference type="Rhea" id="RHEA:16237"/>
        <dbReference type="Rhea" id="RHEA-COMP:10747"/>
        <dbReference type="Rhea" id="RHEA-COMP:10748"/>
        <dbReference type="ChEBI" id="CHEBI:83833"/>
        <dbReference type="ChEBI" id="CHEBI:83834"/>
        <dbReference type="EC" id="5.2.1.8"/>
    </reaction>
</comment>
<evidence type="ECO:0000256" key="4">
    <source>
        <dbReference type="ARBA" id="ARBA00023235"/>
    </source>
</evidence>
<keyword evidence="9" id="KW-1185">Reference proteome</keyword>
<organism evidence="8 9">
    <name type="scientific">Capsicum baccatum</name>
    <name type="common">Peruvian pepper</name>
    <dbReference type="NCBI Taxonomy" id="33114"/>
    <lineage>
        <taxon>Eukaryota</taxon>
        <taxon>Viridiplantae</taxon>
        <taxon>Streptophyta</taxon>
        <taxon>Embryophyta</taxon>
        <taxon>Tracheophyta</taxon>
        <taxon>Spermatophyta</taxon>
        <taxon>Magnoliopsida</taxon>
        <taxon>eudicotyledons</taxon>
        <taxon>Gunneridae</taxon>
        <taxon>Pentapetalae</taxon>
        <taxon>asterids</taxon>
        <taxon>lamiids</taxon>
        <taxon>Solanales</taxon>
        <taxon>Solanaceae</taxon>
        <taxon>Solanoideae</taxon>
        <taxon>Capsiceae</taxon>
        <taxon>Capsicum</taxon>
    </lineage>
</organism>
<feature type="compositionally biased region" description="Basic and acidic residues" evidence="6">
    <location>
        <begin position="66"/>
        <end position="75"/>
    </location>
</feature>
<dbReference type="AlphaFoldDB" id="A0A2G2V2F8"/>
<dbReference type="GO" id="GO:0003755">
    <property type="term" value="F:peptidyl-prolyl cis-trans isomerase activity"/>
    <property type="evidence" value="ECO:0007669"/>
    <property type="project" value="UniProtKB-KW"/>
</dbReference>
<dbReference type="Gene3D" id="3.10.50.40">
    <property type="match status" value="1"/>
</dbReference>
<feature type="domain" description="PPIase FKBP-type" evidence="7">
    <location>
        <begin position="103"/>
        <end position="193"/>
    </location>
</feature>
<evidence type="ECO:0000313" key="8">
    <source>
        <dbReference type="EMBL" id="PHT27163.1"/>
    </source>
</evidence>
<gene>
    <name evidence="8" type="ORF">CQW23_33226</name>
</gene>
<evidence type="ECO:0000259" key="7">
    <source>
        <dbReference type="PROSITE" id="PS50059"/>
    </source>
</evidence>
<dbReference type="FunFam" id="3.10.50.40:FF:000006">
    <property type="entry name" value="Peptidyl-prolyl cis-trans isomerase"/>
    <property type="match status" value="1"/>
</dbReference>
<dbReference type="Proteomes" id="UP000224567">
    <property type="component" value="Unassembled WGS sequence"/>
</dbReference>
<keyword evidence="4 5" id="KW-0413">Isomerase</keyword>
<comment type="caution">
    <text evidence="8">The sequence shown here is derived from an EMBL/GenBank/DDBJ whole genome shotgun (WGS) entry which is preliminary data.</text>
</comment>
<reference evidence="9" key="2">
    <citation type="journal article" date="2017" name="J. Anim. Genet.">
        <title>Multiple reference genome sequences of hot pepper reveal the massive evolution of plant disease resistance genes by retroduplication.</title>
        <authorList>
            <person name="Kim S."/>
            <person name="Park J."/>
            <person name="Yeom S.-I."/>
            <person name="Kim Y.-M."/>
            <person name="Seo E."/>
            <person name="Kim K.-T."/>
            <person name="Kim M.-S."/>
            <person name="Lee J.M."/>
            <person name="Cheong K."/>
            <person name="Shin H.-S."/>
            <person name="Kim S.-B."/>
            <person name="Han K."/>
            <person name="Lee J."/>
            <person name="Park M."/>
            <person name="Lee H.-A."/>
            <person name="Lee H.-Y."/>
            <person name="Lee Y."/>
            <person name="Oh S."/>
            <person name="Lee J.H."/>
            <person name="Choi E."/>
            <person name="Choi E."/>
            <person name="Lee S.E."/>
            <person name="Jeon J."/>
            <person name="Kim H."/>
            <person name="Choi G."/>
            <person name="Song H."/>
            <person name="Lee J."/>
            <person name="Lee S.-C."/>
            <person name="Kwon J.-K."/>
            <person name="Lee H.-Y."/>
            <person name="Koo N."/>
            <person name="Hong Y."/>
            <person name="Kim R.W."/>
            <person name="Kang W.-H."/>
            <person name="Huh J.H."/>
            <person name="Kang B.-C."/>
            <person name="Yang T.-J."/>
            <person name="Lee Y.-H."/>
            <person name="Bennetzen J.L."/>
            <person name="Choi D."/>
        </authorList>
    </citation>
    <scope>NUCLEOTIDE SEQUENCE [LARGE SCALE GENOMIC DNA]</scope>
    <source>
        <strain evidence="9">cv. PBC81</strain>
    </source>
</reference>
<evidence type="ECO:0000256" key="1">
    <source>
        <dbReference type="ARBA" id="ARBA00000971"/>
    </source>
</evidence>
<evidence type="ECO:0000313" key="9">
    <source>
        <dbReference type="Proteomes" id="UP000224567"/>
    </source>
</evidence>
<dbReference type="STRING" id="33114.A0A2G2V2F8"/>
<feature type="region of interest" description="Disordered" evidence="6">
    <location>
        <begin position="52"/>
        <end position="75"/>
    </location>
</feature>
<dbReference type="PROSITE" id="PS50059">
    <property type="entry name" value="FKBP_PPIASE"/>
    <property type="match status" value="1"/>
</dbReference>
<dbReference type="OrthoDB" id="1294542at2759"/>
<dbReference type="InterPro" id="IPR001179">
    <property type="entry name" value="PPIase_FKBP_dom"/>
</dbReference>
<evidence type="ECO:0000256" key="3">
    <source>
        <dbReference type="ARBA" id="ARBA00023110"/>
    </source>
</evidence>
<sequence length="196" mass="21612">MTRKAPKQIGAHPKQLGILASTCAVYELRCLCLQHEMQVPRGDVSTKYVLNEKKKKKKKKKSRHNGKQEVEQDKPSLVESLDSGLVIEELSEGKTRGKKAFVGLKVAVRYTGKLMENDKIFYNNMGEGGEPFEFRLAAGQAIKGFEIGVVGMRVGDKRRITIPPDLGYGDQGHGGVIPPDSWLVIEVELMSVGACT</sequence>
<evidence type="ECO:0000256" key="2">
    <source>
        <dbReference type="ARBA" id="ARBA00013194"/>
    </source>
</evidence>
<evidence type="ECO:0000256" key="6">
    <source>
        <dbReference type="SAM" id="MobiDB-lite"/>
    </source>
</evidence>
<name>A0A2G2V2F8_CAPBA</name>
<keyword evidence="3 5" id="KW-0697">Rotamase</keyword>
<protein>
    <recommendedName>
        <fullName evidence="2 5">peptidylprolyl isomerase</fullName>
        <ecNumber evidence="2 5">5.2.1.8</ecNumber>
    </recommendedName>
</protein>
<reference evidence="8 9" key="1">
    <citation type="journal article" date="2017" name="Genome Biol.">
        <title>New reference genome sequences of hot pepper reveal the massive evolution of plant disease-resistance genes by retroduplication.</title>
        <authorList>
            <person name="Kim S."/>
            <person name="Park J."/>
            <person name="Yeom S.I."/>
            <person name="Kim Y.M."/>
            <person name="Seo E."/>
            <person name="Kim K.T."/>
            <person name="Kim M.S."/>
            <person name="Lee J.M."/>
            <person name="Cheong K."/>
            <person name="Shin H.S."/>
            <person name="Kim S.B."/>
            <person name="Han K."/>
            <person name="Lee J."/>
            <person name="Park M."/>
            <person name="Lee H.A."/>
            <person name="Lee H.Y."/>
            <person name="Lee Y."/>
            <person name="Oh S."/>
            <person name="Lee J.H."/>
            <person name="Choi E."/>
            <person name="Choi E."/>
            <person name="Lee S.E."/>
            <person name="Jeon J."/>
            <person name="Kim H."/>
            <person name="Choi G."/>
            <person name="Song H."/>
            <person name="Lee J."/>
            <person name="Lee S.C."/>
            <person name="Kwon J.K."/>
            <person name="Lee H.Y."/>
            <person name="Koo N."/>
            <person name="Hong Y."/>
            <person name="Kim R.W."/>
            <person name="Kang W.H."/>
            <person name="Huh J.H."/>
            <person name="Kang B.C."/>
            <person name="Yang T.J."/>
            <person name="Lee Y.H."/>
            <person name="Bennetzen J.L."/>
            <person name="Choi D."/>
        </authorList>
    </citation>
    <scope>NUCLEOTIDE SEQUENCE [LARGE SCALE GENOMIC DNA]</scope>
    <source>
        <strain evidence="9">cv. PBC81</strain>
    </source>
</reference>
<dbReference type="PANTHER" id="PTHR43811">
    <property type="entry name" value="FKBP-TYPE PEPTIDYL-PROLYL CIS-TRANS ISOMERASE FKPA"/>
    <property type="match status" value="1"/>
</dbReference>
<dbReference type="InterPro" id="IPR046357">
    <property type="entry name" value="PPIase_dom_sf"/>
</dbReference>
<dbReference type="Pfam" id="PF00254">
    <property type="entry name" value="FKBP_C"/>
    <property type="match status" value="1"/>
</dbReference>
<dbReference type="EC" id="5.2.1.8" evidence="2 5"/>
<dbReference type="SUPFAM" id="SSF54534">
    <property type="entry name" value="FKBP-like"/>
    <property type="match status" value="1"/>
</dbReference>
<dbReference type="EMBL" id="MLFT02000521">
    <property type="protein sequence ID" value="PHT27163.1"/>
    <property type="molecule type" value="Genomic_DNA"/>
</dbReference>
<accession>A0A2G2V2F8</accession>
<feature type="compositionally biased region" description="Basic residues" evidence="6">
    <location>
        <begin position="53"/>
        <end position="65"/>
    </location>
</feature>
<proteinExistence type="predicted"/>
<evidence type="ECO:0000256" key="5">
    <source>
        <dbReference type="PROSITE-ProRule" id="PRU00277"/>
    </source>
</evidence>